<dbReference type="Gene3D" id="3.30.160.670">
    <property type="match status" value="1"/>
</dbReference>
<name>A0A0R0AXA8_9GAMM</name>
<gene>
    <name evidence="2" type="ORF">ARC20_06055</name>
</gene>
<dbReference type="InterPro" id="IPR025411">
    <property type="entry name" value="DUF4136"/>
</dbReference>
<reference evidence="2 3" key="1">
    <citation type="submission" date="2015-10" db="EMBL/GenBank/DDBJ databases">
        <title>Genome sequencing and analysis of members of genus Stenotrophomonas.</title>
        <authorList>
            <person name="Patil P.P."/>
            <person name="Midha S."/>
            <person name="Patil P.B."/>
        </authorList>
    </citation>
    <scope>NUCLEOTIDE SEQUENCE [LARGE SCALE GENOMIC DNA]</scope>
    <source>
        <strain evidence="2 3">JCM 16536</strain>
    </source>
</reference>
<accession>A0A0R0AXA8</accession>
<evidence type="ECO:0000313" key="3">
    <source>
        <dbReference type="Proteomes" id="UP000051802"/>
    </source>
</evidence>
<proteinExistence type="predicted"/>
<dbReference type="STRING" id="676599.ARC20_06055"/>
<evidence type="ECO:0000259" key="1">
    <source>
        <dbReference type="Pfam" id="PF13590"/>
    </source>
</evidence>
<dbReference type="Pfam" id="PF13590">
    <property type="entry name" value="DUF4136"/>
    <property type="match status" value="1"/>
</dbReference>
<comment type="caution">
    <text evidence="2">The sequence shown here is derived from an EMBL/GenBank/DDBJ whole genome shotgun (WGS) entry which is preliminary data.</text>
</comment>
<keyword evidence="3" id="KW-1185">Reference proteome</keyword>
<sequence length="201" mass="21236">MALCLLAGSGCSSDAGARVAPSSQVTVSMPATRLPGLHYAWVPMPGQLPAESDPRVLDPQFRARLQAALDRALQAKGYQLAPSVAQADFLVAYRVGVRDGEEVMLRNEGVGSQPTPQATVECNSNGCSQMVVPGGDGAPVMDLRRARYVEGALQVEVIERSSIKVVWRALNRGTVSRNDGGATRLDAIARETLAQLPAATP</sequence>
<dbReference type="Proteomes" id="UP000051802">
    <property type="component" value="Unassembled WGS sequence"/>
</dbReference>
<dbReference type="AlphaFoldDB" id="A0A0R0AXA8"/>
<feature type="domain" description="DUF4136" evidence="1">
    <location>
        <begin position="38"/>
        <end position="197"/>
    </location>
</feature>
<protein>
    <recommendedName>
        <fullName evidence="1">DUF4136 domain-containing protein</fullName>
    </recommendedName>
</protein>
<evidence type="ECO:0000313" key="2">
    <source>
        <dbReference type="EMBL" id="KRG45969.1"/>
    </source>
</evidence>
<dbReference type="EMBL" id="LLXU01000058">
    <property type="protein sequence ID" value="KRG45969.1"/>
    <property type="molecule type" value="Genomic_DNA"/>
</dbReference>
<organism evidence="2 3">
    <name type="scientific">Stenotrophomonas panacihumi</name>
    <dbReference type="NCBI Taxonomy" id="676599"/>
    <lineage>
        <taxon>Bacteria</taxon>
        <taxon>Pseudomonadati</taxon>
        <taxon>Pseudomonadota</taxon>
        <taxon>Gammaproteobacteria</taxon>
        <taxon>Lysobacterales</taxon>
        <taxon>Lysobacteraceae</taxon>
        <taxon>Stenotrophomonas</taxon>
    </lineage>
</organism>